<evidence type="ECO:0000313" key="2">
    <source>
        <dbReference type="Proteomes" id="UP000619295"/>
    </source>
</evidence>
<evidence type="ECO:0000313" key="1">
    <source>
        <dbReference type="EMBL" id="MBD3848340.1"/>
    </source>
</evidence>
<dbReference type="AlphaFoldDB" id="A0A927ECR0"/>
<dbReference type="RefSeq" id="WP_191125446.1">
    <property type="nucleotide sequence ID" value="NZ_JACXWY010000017.1"/>
</dbReference>
<accession>A0A927ECR0</accession>
<dbReference type="Proteomes" id="UP000619295">
    <property type="component" value="Unassembled WGS sequence"/>
</dbReference>
<organism evidence="1 2">
    <name type="scientific">Bosea spartocytisi</name>
    <dbReference type="NCBI Taxonomy" id="2773451"/>
    <lineage>
        <taxon>Bacteria</taxon>
        <taxon>Pseudomonadati</taxon>
        <taxon>Pseudomonadota</taxon>
        <taxon>Alphaproteobacteria</taxon>
        <taxon>Hyphomicrobiales</taxon>
        <taxon>Boseaceae</taxon>
        <taxon>Bosea</taxon>
    </lineage>
</organism>
<gene>
    <name evidence="1" type="ORF">IED13_21795</name>
</gene>
<reference evidence="1" key="1">
    <citation type="submission" date="2020-09" db="EMBL/GenBank/DDBJ databases">
        <title>Bosea spartocytisi sp. nov. a root nodule endophyte of Spartocytisus supranubius in the high mountain ecosystem fo the Teide National Park (Canary Islands, Spain).</title>
        <authorList>
            <person name="Pulido-Suarez L."/>
            <person name="Peix A."/>
            <person name="Igual J.M."/>
            <person name="Socas-Perez N."/>
            <person name="Velazquez E."/>
            <person name="Flores-Felix J.D."/>
            <person name="Leon-Barrios M."/>
        </authorList>
    </citation>
    <scope>NUCLEOTIDE SEQUENCE</scope>
    <source>
        <strain evidence="1">SSUT16</strain>
    </source>
</reference>
<comment type="caution">
    <text evidence="1">The sequence shown here is derived from an EMBL/GenBank/DDBJ whole genome shotgun (WGS) entry which is preliminary data.</text>
</comment>
<keyword evidence="2" id="KW-1185">Reference proteome</keyword>
<name>A0A927ECR0_9HYPH</name>
<dbReference type="EMBL" id="JACXWY010000017">
    <property type="protein sequence ID" value="MBD3848340.1"/>
    <property type="molecule type" value="Genomic_DNA"/>
</dbReference>
<protein>
    <submittedName>
        <fullName evidence="1">Uncharacterized protein</fullName>
    </submittedName>
</protein>
<sequence length="141" mass="15875">MARDLPCTRLCGLTAMSMDDLMAKMLERAGHGRRGAARAVFVLLAILLPSQAAWAADWRYCYAGSDREQRFYLSQPFQTARSLDALERAWEGWLTQQGLPHETTGCPRSSDRPGIEETIQAAIRYNRTVGRSAVELNWRAD</sequence>
<proteinExistence type="predicted"/>